<protein>
    <submittedName>
        <fullName evidence="2">Unannotated protein</fullName>
    </submittedName>
</protein>
<gene>
    <name evidence="2" type="ORF">UFOPK2810_00054</name>
</gene>
<sequence length="131" mass="13880">MVALDEALHQFDHLGDVTGRAGLIGRGQASEYLVGTTERPLIAHREAPVGDVLVTRIVDDLVVDIGDIANECHVVSARHEPAAKDIEGDTAPDMTDMGRGLDRRTAQVDADLARGNGNELANSSRCGVIQG</sequence>
<name>A0A6J6SPA1_9ZZZZ</name>
<evidence type="ECO:0000256" key="1">
    <source>
        <dbReference type="SAM" id="MobiDB-lite"/>
    </source>
</evidence>
<proteinExistence type="predicted"/>
<organism evidence="2">
    <name type="scientific">freshwater metagenome</name>
    <dbReference type="NCBI Taxonomy" id="449393"/>
    <lineage>
        <taxon>unclassified sequences</taxon>
        <taxon>metagenomes</taxon>
        <taxon>ecological metagenomes</taxon>
    </lineage>
</organism>
<dbReference type="EMBL" id="CAEZYZ010000004">
    <property type="protein sequence ID" value="CAB4736387.1"/>
    <property type="molecule type" value="Genomic_DNA"/>
</dbReference>
<accession>A0A6J6SPA1</accession>
<feature type="region of interest" description="Disordered" evidence="1">
    <location>
        <begin position="80"/>
        <end position="102"/>
    </location>
</feature>
<evidence type="ECO:0000313" key="2">
    <source>
        <dbReference type="EMBL" id="CAB4736387.1"/>
    </source>
</evidence>
<reference evidence="2" key="1">
    <citation type="submission" date="2020-05" db="EMBL/GenBank/DDBJ databases">
        <authorList>
            <person name="Chiriac C."/>
            <person name="Salcher M."/>
            <person name="Ghai R."/>
            <person name="Kavagutti S V."/>
        </authorList>
    </citation>
    <scope>NUCLEOTIDE SEQUENCE</scope>
</reference>
<dbReference type="AlphaFoldDB" id="A0A6J6SPA1"/>